<dbReference type="Proteomes" id="UP000885706">
    <property type="component" value="Unassembled WGS sequence"/>
</dbReference>
<accession>A0A7V0IA47</accession>
<name>A0A7V0IA47_DESA2</name>
<organism evidence="1">
    <name type="scientific">Desulfofervidus auxilii</name>
    <dbReference type="NCBI Taxonomy" id="1621989"/>
    <lineage>
        <taxon>Bacteria</taxon>
        <taxon>Pseudomonadati</taxon>
        <taxon>Thermodesulfobacteriota</taxon>
        <taxon>Candidatus Desulfofervidia</taxon>
        <taxon>Candidatus Desulfofervidales</taxon>
        <taxon>Candidatus Desulfofervidaceae</taxon>
        <taxon>Candidatus Desulfofervidus</taxon>
    </lineage>
</organism>
<protein>
    <submittedName>
        <fullName evidence="1">Uncharacterized protein</fullName>
    </submittedName>
</protein>
<comment type="caution">
    <text evidence="1">The sequence shown here is derived from an EMBL/GenBank/DDBJ whole genome shotgun (WGS) entry which is preliminary data.</text>
</comment>
<dbReference type="EMBL" id="DQWQ01000079">
    <property type="protein sequence ID" value="HDD35518.1"/>
    <property type="molecule type" value="Genomic_DNA"/>
</dbReference>
<evidence type="ECO:0000313" key="1">
    <source>
        <dbReference type="EMBL" id="HDD35518.1"/>
    </source>
</evidence>
<gene>
    <name evidence="1" type="ORF">ENF30_01820</name>
</gene>
<proteinExistence type="predicted"/>
<reference evidence="1" key="1">
    <citation type="journal article" date="2020" name="mSystems">
        <title>Genome- and Community-Level Interaction Insights into Carbon Utilization and Element Cycling Functions of Hydrothermarchaeota in Hydrothermal Sediment.</title>
        <authorList>
            <person name="Zhou Z."/>
            <person name="Liu Y."/>
            <person name="Xu W."/>
            <person name="Pan J."/>
            <person name="Luo Z.H."/>
            <person name="Li M."/>
        </authorList>
    </citation>
    <scope>NUCLEOTIDE SEQUENCE [LARGE SCALE GENOMIC DNA]</scope>
    <source>
        <strain evidence="1">HyVt-113</strain>
    </source>
</reference>
<feature type="non-terminal residue" evidence="1">
    <location>
        <position position="89"/>
    </location>
</feature>
<sequence length="89" mass="10512">MSSTLNEHIIFGEKVKVPFYPKERFQFLLNRVSKGLKEKIFYFCGEPFLCEEAAKEIVKIFKKNKSLTCECINGEEIEEKFLEERLINT</sequence>
<dbReference type="AlphaFoldDB" id="A0A7V0IA47"/>